<dbReference type="Proteomes" id="UP000554286">
    <property type="component" value="Unassembled WGS sequence"/>
</dbReference>
<evidence type="ECO:0000256" key="1">
    <source>
        <dbReference type="SAM" id="Phobius"/>
    </source>
</evidence>
<gene>
    <name evidence="2" type="ORF">GGD89_003975</name>
</gene>
<name>A0A7W6WBG5_9PROT</name>
<dbReference type="RefSeq" id="WP_184049232.1">
    <property type="nucleotide sequence ID" value="NZ_JACIGK010000089.1"/>
</dbReference>
<proteinExistence type="predicted"/>
<protein>
    <submittedName>
        <fullName evidence="2">Uncharacterized protein</fullName>
    </submittedName>
</protein>
<reference evidence="2 3" key="1">
    <citation type="submission" date="2020-08" db="EMBL/GenBank/DDBJ databases">
        <title>Genome sequencing of Purple Non-Sulfur Bacteria from various extreme environments.</title>
        <authorList>
            <person name="Mayer M."/>
        </authorList>
    </citation>
    <scope>NUCLEOTIDE SEQUENCE [LARGE SCALE GENOMIC DNA]</scope>
    <source>
        <strain evidence="2 3">JA131</strain>
    </source>
</reference>
<feature type="transmembrane region" description="Helical" evidence="1">
    <location>
        <begin position="44"/>
        <end position="65"/>
    </location>
</feature>
<dbReference type="EMBL" id="JACIGK010000089">
    <property type="protein sequence ID" value="MBB4268310.1"/>
    <property type="molecule type" value="Genomic_DNA"/>
</dbReference>
<feature type="transmembrane region" description="Helical" evidence="1">
    <location>
        <begin position="85"/>
        <end position="105"/>
    </location>
</feature>
<evidence type="ECO:0000313" key="3">
    <source>
        <dbReference type="Proteomes" id="UP000554286"/>
    </source>
</evidence>
<keyword evidence="3" id="KW-1185">Reference proteome</keyword>
<keyword evidence="1" id="KW-0812">Transmembrane</keyword>
<keyword evidence="1" id="KW-1133">Transmembrane helix</keyword>
<comment type="caution">
    <text evidence="2">The sequence shown here is derived from an EMBL/GenBank/DDBJ whole genome shotgun (WGS) entry which is preliminary data.</text>
</comment>
<sequence length="200" mass="21279">MKCPNCLTDVDDETTECPTCGARRAYGLDVVESMLGKAALRRQVAGFLLGVTSLTLAQIHVLVTGSHASWSTPGPTLGPLWIEGFLLVAGPGILVVLWADLAGLIMRLRTGPRWFGPRGHRGHVPALARRQRTDTVATPCPACGTPVHATAVSCRACRARRGYRLDARLDGGAIVTDRTQARLALTTWIGGMGLSVATLE</sequence>
<keyword evidence="1" id="KW-0472">Membrane</keyword>
<organism evidence="2 3">
    <name type="scientific">Roseospira visakhapatnamensis</name>
    <dbReference type="NCBI Taxonomy" id="390880"/>
    <lineage>
        <taxon>Bacteria</taxon>
        <taxon>Pseudomonadati</taxon>
        <taxon>Pseudomonadota</taxon>
        <taxon>Alphaproteobacteria</taxon>
        <taxon>Rhodospirillales</taxon>
        <taxon>Rhodospirillaceae</taxon>
        <taxon>Roseospira</taxon>
    </lineage>
</organism>
<accession>A0A7W6WBG5</accession>
<dbReference type="AlphaFoldDB" id="A0A7W6WBG5"/>
<evidence type="ECO:0000313" key="2">
    <source>
        <dbReference type="EMBL" id="MBB4268310.1"/>
    </source>
</evidence>